<dbReference type="GO" id="GO:0005576">
    <property type="term" value="C:extracellular region"/>
    <property type="evidence" value="ECO:0007669"/>
    <property type="project" value="UniProtKB-SubCell"/>
</dbReference>
<dbReference type="PROSITE" id="PS00136">
    <property type="entry name" value="SUBTILASE_ASP"/>
    <property type="match status" value="1"/>
</dbReference>
<dbReference type="InterPro" id="IPR015500">
    <property type="entry name" value="Peptidase_S8_subtilisin-rel"/>
</dbReference>
<proteinExistence type="inferred from homology"/>
<dbReference type="Gene3D" id="3.50.30.30">
    <property type="match status" value="1"/>
</dbReference>
<dbReference type="SUPFAM" id="SSF52743">
    <property type="entry name" value="Subtilisin-like"/>
    <property type="match status" value="1"/>
</dbReference>
<dbReference type="InterPro" id="IPR010259">
    <property type="entry name" value="S8pro/Inhibitor_I9"/>
</dbReference>
<sequence length="863" mass="90586">MGVRRQGGLDARVAAMDRWRRAQVLLVVFFVVASVVRAEVYMVLMDGEPVVSYRGTLPGLSATRGLSPRSATFQTSGLQAVRAYSTHLVSQQDKLLESSIGKGAYNKLYSYNYLVNGFAAEMSPEQAQDSCPCAAEFGVFWSGLVMVLIDILSRTPGVKRVERSRRVKSCTTHSPDYLGLASGLWAQAGGPENAGEGIVIGIVDTGINPEHPSFAASSTKPYGPVSTYLGNCEVHSSFPQGSCNGKIIGAQHFAAAAKSEGAFNTTIDYDSPLDGDGHGSHTASIAAGNHNVPVIVGGVNYGNASGMAPRARIGVYKALYRLFGGFNADVVAAIDKAVQDGVDVLNLSLGPNSPPAETTITFLSIFDLACLAAIKSGVVVIQAAGNGGPYPQTTLSFSPWITTVAAGVDDRSYPNWLNLGNNLRLMGKGLAPATPGDFMNKMVLAADAVTGPINPIYDPSDCQDSTSLDKAMIAGNILICTYSFNFIYGGSTIKRVEETTKNLSAAGFVMVVQSDTAGSRFNPIPITVPGIIITSQNESQILLDYYNKTTLRNVKGQAETFGAEAKIGNGQTAVYSGTSQVVALFSSRGPDIRDFSFNNADVLKPNIMAPGSLIWGAWTPVGIDEPNFLGKDFAMISGTSMATPHIAGIAALLLERNPQWSPAVINSALSTTASVFDKDGNPLQAEHISFGGAAAPGPGTPFDYGSGAVNATAALDPGIVFDAGYDEYIKFICTVPGVEEAAVFNLTGSRCNVSSADLPTDLNTPSITIASLNGTRVVPRTVTSVSNQTETWSIKVSQPEGVSVAVAPQNFTIAPSATQKLVVALTPTVDSPVFTFGEIFLTGSLGHTAHIPISIIQSQVAAR</sequence>
<dbReference type="InterPro" id="IPR045051">
    <property type="entry name" value="SBT"/>
</dbReference>
<feature type="active site" description="Charge relay system" evidence="7 8">
    <location>
        <position position="640"/>
    </location>
</feature>
<dbReference type="CDD" id="cd04852">
    <property type="entry name" value="Peptidases_S8_3"/>
    <property type="match status" value="1"/>
</dbReference>
<feature type="domain" description="Peptidase S8/S53" evidence="10">
    <location>
        <begin position="195"/>
        <end position="683"/>
    </location>
</feature>
<dbReference type="PROSITE" id="PS51892">
    <property type="entry name" value="SUBTILASE"/>
    <property type="match status" value="1"/>
</dbReference>
<evidence type="ECO:0000259" key="10">
    <source>
        <dbReference type="Pfam" id="PF00082"/>
    </source>
</evidence>
<keyword evidence="5 8" id="KW-0720">Serine protease</keyword>
<dbReference type="InterPro" id="IPR036852">
    <property type="entry name" value="Peptidase_S8/S53_dom_sf"/>
</dbReference>
<accession>A0A176WLU4</accession>
<keyword evidence="4 8" id="KW-0378">Hydrolase</keyword>
<dbReference type="Gene3D" id="3.40.50.200">
    <property type="entry name" value="Peptidase S8/S53 domain"/>
    <property type="match status" value="1"/>
</dbReference>
<name>A0A176WLU4_MARPO</name>
<dbReference type="EMBL" id="LVLJ01000455">
    <property type="protein sequence ID" value="OAE34130.1"/>
    <property type="molecule type" value="Genomic_DNA"/>
</dbReference>
<evidence type="ECO:0000259" key="12">
    <source>
        <dbReference type="Pfam" id="PF17766"/>
    </source>
</evidence>
<organism evidence="13 14">
    <name type="scientific">Marchantia polymorpha subsp. ruderalis</name>
    <dbReference type="NCBI Taxonomy" id="1480154"/>
    <lineage>
        <taxon>Eukaryota</taxon>
        <taxon>Viridiplantae</taxon>
        <taxon>Streptophyta</taxon>
        <taxon>Embryophyta</taxon>
        <taxon>Marchantiophyta</taxon>
        <taxon>Marchantiopsida</taxon>
        <taxon>Marchantiidae</taxon>
        <taxon>Marchantiales</taxon>
        <taxon>Marchantiaceae</taxon>
        <taxon>Marchantia</taxon>
    </lineage>
</organism>
<keyword evidence="3 8" id="KW-0645">Protease</keyword>
<dbReference type="Pfam" id="PF05922">
    <property type="entry name" value="Inhibitor_I9"/>
    <property type="match status" value="1"/>
</dbReference>
<feature type="domain" description="Subtilisin-like protease fibronectin type-III" evidence="12">
    <location>
        <begin position="761"/>
        <end position="855"/>
    </location>
</feature>
<comment type="caution">
    <text evidence="13">The sequence shown here is derived from an EMBL/GenBank/DDBJ whole genome shotgun (WGS) entry which is preliminary data.</text>
</comment>
<feature type="active site" description="Charge relay system" evidence="7 8">
    <location>
        <position position="204"/>
    </location>
</feature>
<comment type="subcellular location">
    <subcellularLocation>
        <location evidence="1">Secreted</location>
    </subcellularLocation>
</comment>
<keyword evidence="6" id="KW-0325">Glycoprotein</keyword>
<evidence type="ECO:0000256" key="8">
    <source>
        <dbReference type="PROSITE-ProRule" id="PRU01240"/>
    </source>
</evidence>
<keyword evidence="14" id="KW-1185">Reference proteome</keyword>
<dbReference type="Pfam" id="PF00082">
    <property type="entry name" value="Peptidase_S8"/>
    <property type="match status" value="1"/>
</dbReference>
<dbReference type="GO" id="GO:0006508">
    <property type="term" value="P:proteolysis"/>
    <property type="evidence" value="ECO:0007669"/>
    <property type="project" value="UniProtKB-KW"/>
</dbReference>
<evidence type="ECO:0000256" key="1">
    <source>
        <dbReference type="ARBA" id="ARBA00004613"/>
    </source>
</evidence>
<dbReference type="InterPro" id="IPR023828">
    <property type="entry name" value="Peptidase_S8_Ser-AS"/>
</dbReference>
<dbReference type="InterPro" id="IPR041469">
    <property type="entry name" value="Subtilisin-like_FN3"/>
</dbReference>
<evidence type="ECO:0000256" key="2">
    <source>
        <dbReference type="ARBA" id="ARBA00011073"/>
    </source>
</evidence>
<evidence type="ECO:0000256" key="3">
    <source>
        <dbReference type="ARBA" id="ARBA00022670"/>
    </source>
</evidence>
<dbReference type="InterPro" id="IPR034197">
    <property type="entry name" value="Peptidases_S8_3"/>
</dbReference>
<evidence type="ECO:0000259" key="11">
    <source>
        <dbReference type="Pfam" id="PF05922"/>
    </source>
</evidence>
<feature type="domain" description="Inhibitor I9" evidence="11">
    <location>
        <begin position="87"/>
        <end position="128"/>
    </location>
</feature>
<evidence type="ECO:0000313" key="13">
    <source>
        <dbReference type="EMBL" id="OAE34130.1"/>
    </source>
</evidence>
<evidence type="ECO:0008006" key="15">
    <source>
        <dbReference type="Google" id="ProtNLM"/>
    </source>
</evidence>
<dbReference type="PANTHER" id="PTHR10795">
    <property type="entry name" value="PROPROTEIN CONVERTASE SUBTILISIN/KEXIN"/>
    <property type="match status" value="1"/>
</dbReference>
<evidence type="ECO:0000313" key="14">
    <source>
        <dbReference type="Proteomes" id="UP000077202"/>
    </source>
</evidence>
<evidence type="ECO:0000256" key="9">
    <source>
        <dbReference type="RuleBase" id="RU003355"/>
    </source>
</evidence>
<dbReference type="PROSITE" id="PS00138">
    <property type="entry name" value="SUBTILASE_SER"/>
    <property type="match status" value="1"/>
</dbReference>
<dbReference type="InterPro" id="IPR000209">
    <property type="entry name" value="Peptidase_S8/S53_dom"/>
</dbReference>
<gene>
    <name evidence="13" type="ORF">AXG93_2891s1550</name>
</gene>
<evidence type="ECO:0000256" key="7">
    <source>
        <dbReference type="PIRSR" id="PIRSR615500-1"/>
    </source>
</evidence>
<protein>
    <recommendedName>
        <fullName evidence="15">Peptidase S8/S53 domain-containing protein</fullName>
    </recommendedName>
</protein>
<dbReference type="CDD" id="cd02120">
    <property type="entry name" value="PA_subtilisin_like"/>
    <property type="match status" value="1"/>
</dbReference>
<dbReference type="PRINTS" id="PR00723">
    <property type="entry name" value="SUBTILISIN"/>
</dbReference>
<dbReference type="Pfam" id="PF17766">
    <property type="entry name" value="fn3_6"/>
    <property type="match status" value="1"/>
</dbReference>
<evidence type="ECO:0000256" key="4">
    <source>
        <dbReference type="ARBA" id="ARBA00022801"/>
    </source>
</evidence>
<dbReference type="Proteomes" id="UP000077202">
    <property type="component" value="Unassembled WGS sequence"/>
</dbReference>
<feature type="active site" description="Charge relay system" evidence="7 8">
    <location>
        <position position="278"/>
    </location>
</feature>
<comment type="similarity">
    <text evidence="2 8 9">Belongs to the peptidase S8 family.</text>
</comment>
<dbReference type="GO" id="GO:0004252">
    <property type="term" value="F:serine-type endopeptidase activity"/>
    <property type="evidence" value="ECO:0007669"/>
    <property type="project" value="UniProtKB-UniRule"/>
</dbReference>
<dbReference type="AlphaFoldDB" id="A0A176WLU4"/>
<evidence type="ECO:0000256" key="6">
    <source>
        <dbReference type="ARBA" id="ARBA00023180"/>
    </source>
</evidence>
<evidence type="ECO:0000256" key="5">
    <source>
        <dbReference type="ARBA" id="ARBA00022825"/>
    </source>
</evidence>
<dbReference type="Gene3D" id="2.60.40.2310">
    <property type="match status" value="1"/>
</dbReference>
<reference evidence="13" key="1">
    <citation type="submission" date="2016-03" db="EMBL/GenBank/DDBJ databases">
        <title>Mechanisms controlling the formation of the plant cell surface in tip-growing cells are functionally conserved among land plants.</title>
        <authorList>
            <person name="Honkanen S."/>
            <person name="Jones V.A."/>
            <person name="Morieri G."/>
            <person name="Champion C."/>
            <person name="Hetherington A.J."/>
            <person name="Kelly S."/>
            <person name="Saint-Marcoux D."/>
            <person name="Proust H."/>
            <person name="Prescott H."/>
            <person name="Dolan L."/>
        </authorList>
    </citation>
    <scope>NUCLEOTIDE SEQUENCE [LARGE SCALE GENOMIC DNA]</scope>
    <source>
        <tissue evidence="13">Whole gametophyte</tissue>
    </source>
</reference>
<dbReference type="InterPro" id="IPR023827">
    <property type="entry name" value="Peptidase_S8_Asp-AS"/>
</dbReference>